<evidence type="ECO:0000256" key="2">
    <source>
        <dbReference type="PIRSR" id="PIRSR601461-1"/>
    </source>
</evidence>
<dbReference type="PRINTS" id="PR00792">
    <property type="entry name" value="PEPSIN"/>
</dbReference>
<dbReference type="SUPFAM" id="SSF50630">
    <property type="entry name" value="Acid proteases"/>
    <property type="match status" value="1"/>
</dbReference>
<feature type="signal peptide" evidence="4">
    <location>
        <begin position="1"/>
        <end position="20"/>
    </location>
</feature>
<dbReference type="GO" id="GO:0004190">
    <property type="term" value="F:aspartic-type endopeptidase activity"/>
    <property type="evidence" value="ECO:0007669"/>
    <property type="project" value="InterPro"/>
</dbReference>
<feature type="active site" evidence="2">
    <location>
        <position position="121"/>
    </location>
</feature>
<dbReference type="InterPro" id="IPR001461">
    <property type="entry name" value="Aspartic_peptidase_A1"/>
</dbReference>
<dbReference type="GO" id="GO:0006508">
    <property type="term" value="P:proteolysis"/>
    <property type="evidence" value="ECO:0007669"/>
    <property type="project" value="InterPro"/>
</dbReference>
<dbReference type="Pfam" id="PF00026">
    <property type="entry name" value="Asp"/>
    <property type="match status" value="1"/>
</dbReference>
<evidence type="ECO:0000313" key="6">
    <source>
        <dbReference type="EMBL" id="CTR09877.1"/>
    </source>
</evidence>
<feature type="domain" description="Peptidase A1" evidence="5">
    <location>
        <begin position="103"/>
        <end position="382"/>
    </location>
</feature>
<dbReference type="InterPro" id="IPR033121">
    <property type="entry name" value="PEPTIDASE_A1"/>
</dbReference>
<dbReference type="PANTHER" id="PTHR47966:SF51">
    <property type="entry name" value="BETA-SITE APP-CLEAVING ENZYME, ISOFORM A-RELATED"/>
    <property type="match status" value="1"/>
</dbReference>
<name>A0A0K3CMH5_RHOTO</name>
<reference evidence="6 7" key="1">
    <citation type="submission" date="2015-07" db="EMBL/GenBank/DDBJ databases">
        <authorList>
            <person name="Cajimat M.N.B."/>
            <person name="Milazzo M.L."/>
            <person name="Fulhorst C.F."/>
        </authorList>
    </citation>
    <scope>NUCLEOTIDE SEQUENCE [LARGE SCALE GENOMIC DNA]</scope>
    <source>
        <strain evidence="6">Single colony</strain>
    </source>
</reference>
<proteinExistence type="inferred from homology"/>
<evidence type="ECO:0000313" key="7">
    <source>
        <dbReference type="Proteomes" id="UP000199069"/>
    </source>
</evidence>
<keyword evidence="3" id="KW-1015">Disulfide bond</keyword>
<gene>
    <name evidence="6" type="primary">FGENESH: predicted gene_11.234</name>
    <name evidence="6" type="ORF">BN2166_0057380</name>
</gene>
<sequence length="385" mass="42032">MLALTTTALALLAASQGAQAGGTRMKLHKMERTTADDFGVNSVAALADKYLARYSNQLAFSRGKYPPSRDTDFRIQVEQDQFNDELAKGGHGVPISNFANAQYYHEITIGTPPQTFKVIPDSGSSNLWVPSVKCSSIACFLHAKYDSSQSSTYKANGSDFAIRYGSGSLEGFISSDTVSVGDLQIKHQDFAEATSEPGLTFAFGKFDGIMGIAYDTISVNGVVPPFYNMINQGLIDEQVFSVYLGKDNDDSEIVYGGIDDKHYQGKIEYFPVRRKGYWEIELEAFKLGDETLELENTGAAIDTDTVECSTIPSLPKVAFTFGGRDFVLDGSDYILEAQGTCISPFTGLDIPPPAGPIWIVGDVFLRKFYSVYDLKRNAVGLAKSR</sequence>
<feature type="chain" id="PRO_5005495526" evidence="4">
    <location>
        <begin position="21"/>
        <end position="385"/>
    </location>
</feature>
<dbReference type="Gene3D" id="2.40.70.10">
    <property type="entry name" value="Acid Proteases"/>
    <property type="match status" value="3"/>
</dbReference>
<dbReference type="PROSITE" id="PS51767">
    <property type="entry name" value="PEPTIDASE_A1"/>
    <property type="match status" value="1"/>
</dbReference>
<dbReference type="InterPro" id="IPR021109">
    <property type="entry name" value="Peptidase_aspartic_dom_sf"/>
</dbReference>
<feature type="active site" evidence="2">
    <location>
        <position position="302"/>
    </location>
</feature>
<accession>A0A0K3CMH5</accession>
<feature type="disulfide bond" evidence="3">
    <location>
        <begin position="134"/>
        <end position="139"/>
    </location>
</feature>
<protein>
    <submittedName>
        <fullName evidence="6">BY PROTMAP: gi|472585389|gb|EMS22943.1| saccharopepsin [Rhodosporidium toruloides NP11] gi|647399500|emb|CDR44328.1| RHTO0S09e02674g1_1 [Rhodosporidium toruloides]</fullName>
    </submittedName>
</protein>
<dbReference type="OMA" id="KYDHDAS"/>
<keyword evidence="7" id="KW-1185">Reference proteome</keyword>
<organism evidence="6 7">
    <name type="scientific">Rhodotorula toruloides</name>
    <name type="common">Yeast</name>
    <name type="synonym">Rhodosporidium toruloides</name>
    <dbReference type="NCBI Taxonomy" id="5286"/>
    <lineage>
        <taxon>Eukaryota</taxon>
        <taxon>Fungi</taxon>
        <taxon>Dikarya</taxon>
        <taxon>Basidiomycota</taxon>
        <taxon>Pucciniomycotina</taxon>
        <taxon>Microbotryomycetes</taxon>
        <taxon>Sporidiobolales</taxon>
        <taxon>Sporidiobolaceae</taxon>
        <taxon>Rhodotorula</taxon>
    </lineage>
</organism>
<comment type="similarity">
    <text evidence="1">Belongs to the peptidase A1 family.</text>
</comment>
<evidence type="ECO:0000259" key="5">
    <source>
        <dbReference type="PROSITE" id="PS51767"/>
    </source>
</evidence>
<evidence type="ECO:0000256" key="3">
    <source>
        <dbReference type="PIRSR" id="PIRSR601461-2"/>
    </source>
</evidence>
<dbReference type="FunFam" id="2.40.70.10:FF:000036">
    <property type="entry name" value="Vacuolar aspartic protease"/>
    <property type="match status" value="1"/>
</dbReference>
<dbReference type="AlphaFoldDB" id="A0A0K3CMH5"/>
<keyword evidence="4" id="KW-0732">Signal</keyword>
<evidence type="ECO:0000256" key="4">
    <source>
        <dbReference type="SAM" id="SignalP"/>
    </source>
</evidence>
<dbReference type="PANTHER" id="PTHR47966">
    <property type="entry name" value="BETA-SITE APP-CLEAVING ENZYME, ISOFORM A-RELATED"/>
    <property type="match status" value="1"/>
</dbReference>
<dbReference type="EMBL" id="CWKI01000011">
    <property type="protein sequence ID" value="CTR09877.1"/>
    <property type="molecule type" value="Genomic_DNA"/>
</dbReference>
<evidence type="ECO:0000256" key="1">
    <source>
        <dbReference type="ARBA" id="ARBA00007447"/>
    </source>
</evidence>
<dbReference type="STRING" id="5286.A0A0K3CMH5"/>
<dbReference type="Proteomes" id="UP000199069">
    <property type="component" value="Unassembled WGS sequence"/>
</dbReference>